<feature type="domain" description="Methionyl/Leucyl tRNA synthetase" evidence="9">
    <location>
        <begin position="21"/>
        <end position="391"/>
    </location>
</feature>
<sequence length="464" mass="50564">MPEPAGPDQDAPEPGLEPITVITYPQPTVNGPLHVGHLAGPYLAADIAARAARARGEQVAVTTGLDVHQNYVLTRAEREGVDVGVMTADFRADIKETYELGRIGYDRFSDPLTDEHAPIIRQLMNHLVASGATPMREVTLHACRDCARTLHESYLVGLCRSCKAPGAGGACEQCGAFTYVDSMIDPVCGRCGGEPRPFQATVPVLRMEDHREAMTEMWLRAELPPKVRALIGRQLAGQLPEIALAYPTNWGIEGDSALTGLRIGPYTEVALTDLYNVAKAVDPAAADLPGYLVALGRVESLWHFLGLDNAYWYAVYWQAIWAAAGVNPLPLSGLVVNEFYLLDGSKFSTSRNHLVPANEMLRTEDPAMVRLYLAWDRPDRYQTDFSWKAFRAFAERVGPLLDGTRVCSEAFHPALAEIELARAEDALRLSGFDPALAVRIMIDLLAGGVRDTGSLRAVLTGTGE</sequence>
<organism evidence="10 11">
    <name type="scientific">Kribbella qitaiheensis</name>
    <dbReference type="NCBI Taxonomy" id="1544730"/>
    <lineage>
        <taxon>Bacteria</taxon>
        <taxon>Bacillati</taxon>
        <taxon>Actinomycetota</taxon>
        <taxon>Actinomycetes</taxon>
        <taxon>Propionibacteriales</taxon>
        <taxon>Kribbellaceae</taxon>
        <taxon>Kribbella</taxon>
    </lineage>
</organism>
<keyword evidence="3 8" id="KW-0067">ATP-binding</keyword>
<keyword evidence="1 8" id="KW-0436">Ligase</keyword>
<dbReference type="Pfam" id="PF09334">
    <property type="entry name" value="tRNA-synt_1g"/>
    <property type="match status" value="1"/>
</dbReference>
<dbReference type="RefSeq" id="WP_185444593.1">
    <property type="nucleotide sequence ID" value="NZ_CP043661.1"/>
</dbReference>
<keyword evidence="4 8" id="KW-0648">Protein biosynthesis</keyword>
<reference evidence="11" key="1">
    <citation type="submission" date="2019-09" db="EMBL/GenBank/DDBJ databases">
        <title>Antimicrobial potential of Antarctic Bacteria.</title>
        <authorList>
            <person name="Benaud N."/>
            <person name="Edwards R.J."/>
            <person name="Ferrari B.C."/>
        </authorList>
    </citation>
    <scope>NUCLEOTIDE SEQUENCE [LARGE SCALE GENOMIC DNA]</scope>
    <source>
        <strain evidence="11">SPB151</strain>
    </source>
</reference>
<dbReference type="GO" id="GO:0005524">
    <property type="term" value="F:ATP binding"/>
    <property type="evidence" value="ECO:0007669"/>
    <property type="project" value="UniProtKB-KW"/>
</dbReference>
<reference evidence="10 11" key="2">
    <citation type="journal article" date="2020" name="Microbiol. Resour. Announc.">
        <title>Antarctic desert soil bacteria exhibit high novel natural product potential, evaluated through long-read genome sequencing and comparative genomics.</title>
        <authorList>
            <person name="Benaud N."/>
            <person name="Edwards R.J."/>
            <person name="Amos T.G."/>
            <person name="D'Agostino P.M."/>
            <person name="Gutierrez-Chavez C."/>
            <person name="Montgomery K."/>
            <person name="Nicetic I."/>
            <person name="Ferrari B.C."/>
        </authorList>
    </citation>
    <scope>NUCLEOTIDE SEQUENCE [LARGE SCALE GENOMIC DNA]</scope>
    <source>
        <strain evidence="10 11">SPB151</strain>
    </source>
</reference>
<dbReference type="Proteomes" id="UP000515563">
    <property type="component" value="Chromosome"/>
</dbReference>
<dbReference type="PRINTS" id="PR01041">
    <property type="entry name" value="TRNASYNTHMET"/>
</dbReference>
<keyword evidence="11" id="KW-1185">Reference proteome</keyword>
<gene>
    <name evidence="10" type="ORF">F1D05_35120</name>
</gene>
<name>A0A7G6X7G6_9ACTN</name>
<dbReference type="InterPro" id="IPR033911">
    <property type="entry name" value="MetRS_core"/>
</dbReference>
<evidence type="ECO:0000313" key="11">
    <source>
        <dbReference type="Proteomes" id="UP000515563"/>
    </source>
</evidence>
<comment type="similarity">
    <text evidence="8">Belongs to the class-I aminoacyl-tRNA synthetase family.</text>
</comment>
<evidence type="ECO:0000259" key="9">
    <source>
        <dbReference type="Pfam" id="PF09334"/>
    </source>
</evidence>
<protein>
    <recommendedName>
        <fullName evidence="6">Methionyl-tRNA synthetase</fullName>
    </recommendedName>
</protein>
<dbReference type="KEGG" id="kqi:F1D05_35120"/>
<evidence type="ECO:0000313" key="10">
    <source>
        <dbReference type="EMBL" id="QNE22181.1"/>
    </source>
</evidence>
<dbReference type="InterPro" id="IPR029038">
    <property type="entry name" value="MetRS_Zn"/>
</dbReference>
<evidence type="ECO:0000256" key="8">
    <source>
        <dbReference type="RuleBase" id="RU363039"/>
    </source>
</evidence>
<dbReference type="SUPFAM" id="SSF52374">
    <property type="entry name" value="Nucleotidylyl transferase"/>
    <property type="match status" value="1"/>
</dbReference>
<evidence type="ECO:0000256" key="4">
    <source>
        <dbReference type="ARBA" id="ARBA00022917"/>
    </source>
</evidence>
<dbReference type="Gene3D" id="3.40.50.620">
    <property type="entry name" value="HUPs"/>
    <property type="match status" value="1"/>
</dbReference>
<dbReference type="PROSITE" id="PS00178">
    <property type="entry name" value="AA_TRNA_LIGASE_I"/>
    <property type="match status" value="1"/>
</dbReference>
<evidence type="ECO:0000256" key="5">
    <source>
        <dbReference type="ARBA" id="ARBA00023146"/>
    </source>
</evidence>
<keyword evidence="5 8" id="KW-0030">Aminoacyl-tRNA synthetase</keyword>
<proteinExistence type="inferred from homology"/>
<dbReference type="InterPro" id="IPR023458">
    <property type="entry name" value="Met-tRNA_ligase_1"/>
</dbReference>
<dbReference type="PANTHER" id="PTHR45765">
    <property type="entry name" value="METHIONINE--TRNA LIGASE"/>
    <property type="match status" value="1"/>
</dbReference>
<accession>A0A7G6X7G6</accession>
<evidence type="ECO:0000256" key="7">
    <source>
        <dbReference type="ARBA" id="ARBA00047364"/>
    </source>
</evidence>
<dbReference type="GO" id="GO:0004825">
    <property type="term" value="F:methionine-tRNA ligase activity"/>
    <property type="evidence" value="ECO:0007669"/>
    <property type="project" value="UniProtKB-EC"/>
</dbReference>
<dbReference type="Gene3D" id="2.20.28.20">
    <property type="entry name" value="Methionyl-tRNA synthetase, Zn-domain"/>
    <property type="match status" value="1"/>
</dbReference>
<dbReference type="EMBL" id="CP043661">
    <property type="protein sequence ID" value="QNE22181.1"/>
    <property type="molecule type" value="Genomic_DNA"/>
</dbReference>
<dbReference type="InterPro" id="IPR014729">
    <property type="entry name" value="Rossmann-like_a/b/a_fold"/>
</dbReference>
<keyword evidence="2 8" id="KW-0547">Nucleotide-binding</keyword>
<evidence type="ECO:0000256" key="3">
    <source>
        <dbReference type="ARBA" id="ARBA00022840"/>
    </source>
</evidence>
<evidence type="ECO:0000256" key="2">
    <source>
        <dbReference type="ARBA" id="ARBA00022741"/>
    </source>
</evidence>
<dbReference type="InterPro" id="IPR015413">
    <property type="entry name" value="Methionyl/Leucyl_tRNA_Synth"/>
</dbReference>
<evidence type="ECO:0000256" key="6">
    <source>
        <dbReference type="ARBA" id="ARBA00030904"/>
    </source>
</evidence>
<dbReference type="AlphaFoldDB" id="A0A7G6X7G6"/>
<evidence type="ECO:0000256" key="1">
    <source>
        <dbReference type="ARBA" id="ARBA00022598"/>
    </source>
</evidence>
<dbReference type="GO" id="GO:0005829">
    <property type="term" value="C:cytosol"/>
    <property type="evidence" value="ECO:0007669"/>
    <property type="project" value="TreeGrafter"/>
</dbReference>
<comment type="catalytic activity">
    <reaction evidence="7">
        <text>tRNA(Met) + L-methionine + ATP = L-methionyl-tRNA(Met) + AMP + diphosphate</text>
        <dbReference type="Rhea" id="RHEA:13481"/>
        <dbReference type="Rhea" id="RHEA-COMP:9667"/>
        <dbReference type="Rhea" id="RHEA-COMP:9698"/>
        <dbReference type="ChEBI" id="CHEBI:30616"/>
        <dbReference type="ChEBI" id="CHEBI:33019"/>
        <dbReference type="ChEBI" id="CHEBI:57844"/>
        <dbReference type="ChEBI" id="CHEBI:78442"/>
        <dbReference type="ChEBI" id="CHEBI:78530"/>
        <dbReference type="ChEBI" id="CHEBI:456215"/>
        <dbReference type="EC" id="6.1.1.10"/>
    </reaction>
</comment>
<dbReference type="GO" id="GO:0006431">
    <property type="term" value="P:methionyl-tRNA aminoacylation"/>
    <property type="evidence" value="ECO:0007669"/>
    <property type="project" value="InterPro"/>
</dbReference>
<dbReference type="InterPro" id="IPR001412">
    <property type="entry name" value="aa-tRNA-synth_I_CS"/>
</dbReference>
<dbReference type="PANTHER" id="PTHR45765:SF1">
    <property type="entry name" value="METHIONINE--TRNA LIGASE, CYTOPLASMIC"/>
    <property type="match status" value="1"/>
</dbReference>